<dbReference type="EMBL" id="AFHQ01000043">
    <property type="protein sequence ID" value="EGK58661.1"/>
    <property type="molecule type" value="Genomic_DNA"/>
</dbReference>
<organism evidence="1 2">
    <name type="scientific">Centipeda periodontii DSM 2778</name>
    <dbReference type="NCBI Taxonomy" id="888060"/>
    <lineage>
        <taxon>Bacteria</taxon>
        <taxon>Bacillati</taxon>
        <taxon>Bacillota</taxon>
        <taxon>Negativicutes</taxon>
        <taxon>Selenomonadales</taxon>
        <taxon>Selenomonadaceae</taxon>
        <taxon>Centipeda</taxon>
    </lineage>
</organism>
<sequence>MRRYEMDDQQSRYALMQKIASLEQKVQYLETIIEVHHISKFEENLHRLKLNIRSGVRQLSAEFQAMEHDPQNAERVSDLIDYMRQVISELERFTYSDGTDQRTGRKT</sequence>
<reference evidence="1 2" key="1">
    <citation type="submission" date="2011-04" db="EMBL/GenBank/DDBJ databases">
        <authorList>
            <person name="Muzny D."/>
            <person name="Qin X."/>
            <person name="Deng J."/>
            <person name="Jiang H."/>
            <person name="Liu Y."/>
            <person name="Qu J."/>
            <person name="Song X.-Z."/>
            <person name="Zhang L."/>
            <person name="Thornton R."/>
            <person name="Coyle M."/>
            <person name="Francisco L."/>
            <person name="Jackson L."/>
            <person name="Javaid M."/>
            <person name="Korchina V."/>
            <person name="Kovar C."/>
            <person name="Mata R."/>
            <person name="Mathew T."/>
            <person name="Ngo R."/>
            <person name="Nguyen L."/>
            <person name="Nguyen N."/>
            <person name="Okwuonu G."/>
            <person name="Ongeri F."/>
            <person name="Pham C."/>
            <person name="Simmons D."/>
            <person name="Wilczek-Boney K."/>
            <person name="Hale W."/>
            <person name="Jakkamsetti A."/>
            <person name="Pham P."/>
            <person name="Ruth R."/>
            <person name="San Lucas F."/>
            <person name="Warren J."/>
            <person name="Zhang J."/>
            <person name="Zhao Z."/>
            <person name="Zhou C."/>
            <person name="Zhu D."/>
            <person name="Lee S."/>
            <person name="Bess C."/>
            <person name="Blankenburg K."/>
            <person name="Forbes L."/>
            <person name="Fu Q."/>
            <person name="Gubbala S."/>
            <person name="Hirani K."/>
            <person name="Jayaseelan J.C."/>
            <person name="Lara F."/>
            <person name="Munidasa M."/>
            <person name="Palculict T."/>
            <person name="Patil S."/>
            <person name="Pu L.-L."/>
            <person name="Saada N."/>
            <person name="Tang L."/>
            <person name="Weissenberger G."/>
            <person name="Zhu Y."/>
            <person name="Hemphill L."/>
            <person name="Shang Y."/>
            <person name="Youmans B."/>
            <person name="Ayvaz T."/>
            <person name="Ross M."/>
            <person name="Santibanez J."/>
            <person name="Aqrawi P."/>
            <person name="Gross S."/>
            <person name="Joshi V."/>
            <person name="Fowler G."/>
            <person name="Nazareth L."/>
            <person name="Reid J."/>
            <person name="Worley K."/>
            <person name="Petrosino J."/>
            <person name="Highlander S."/>
            <person name="Gibbs R."/>
        </authorList>
    </citation>
    <scope>NUCLEOTIDE SEQUENCE [LARGE SCALE GENOMIC DNA]</scope>
    <source>
        <strain evidence="1 2">DSM 2778</strain>
    </source>
</reference>
<dbReference type="HOGENOM" id="CLU_2396420_0_0_9"/>
<proteinExistence type="predicted"/>
<comment type="caution">
    <text evidence="1">The sequence shown here is derived from an EMBL/GenBank/DDBJ whole genome shotgun (WGS) entry which is preliminary data.</text>
</comment>
<evidence type="ECO:0000313" key="2">
    <source>
        <dbReference type="Proteomes" id="UP000004067"/>
    </source>
</evidence>
<keyword evidence="2" id="KW-1185">Reference proteome</keyword>
<gene>
    <name evidence="1" type="ORF">HMPREF9081_1886</name>
</gene>
<dbReference type="AlphaFoldDB" id="F5RNQ0"/>
<protein>
    <submittedName>
        <fullName evidence="1">Uncharacterized protein</fullName>
    </submittedName>
</protein>
<dbReference type="eggNOG" id="ENOG50343QX">
    <property type="taxonomic scope" value="Bacteria"/>
</dbReference>
<evidence type="ECO:0000313" key="1">
    <source>
        <dbReference type="EMBL" id="EGK58661.1"/>
    </source>
</evidence>
<dbReference type="STRING" id="888060.HMPREF9081_1886"/>
<name>F5RNQ0_9FIRM</name>
<dbReference type="Proteomes" id="UP000004067">
    <property type="component" value="Unassembled WGS sequence"/>
</dbReference>
<accession>F5RNQ0</accession>